<evidence type="ECO:0000313" key="1">
    <source>
        <dbReference type="EMBL" id="KRG78435.1"/>
    </source>
</evidence>
<proteinExistence type="predicted"/>
<dbReference type="Proteomes" id="UP000050956">
    <property type="component" value="Unassembled WGS sequence"/>
</dbReference>
<dbReference type="EMBL" id="LDJM01000010">
    <property type="protein sequence ID" value="KRG78435.1"/>
    <property type="molecule type" value="Genomic_DNA"/>
</dbReference>
<name>A0A0R0DL64_9GAMM</name>
<evidence type="ECO:0000313" key="2">
    <source>
        <dbReference type="Proteomes" id="UP000050956"/>
    </source>
</evidence>
<reference evidence="1 2" key="1">
    <citation type="submission" date="2015-05" db="EMBL/GenBank/DDBJ databases">
        <title>Genome sequencing and analysis of members of genus Stenotrophomonas.</title>
        <authorList>
            <person name="Patil P.P."/>
            <person name="Midha S."/>
            <person name="Patil P.B."/>
        </authorList>
    </citation>
    <scope>NUCLEOTIDE SEQUENCE [LARGE SCALE GENOMIC DNA]</scope>
    <source>
        <strain evidence="1 2">DSM 24757</strain>
    </source>
</reference>
<dbReference type="OrthoDB" id="8777679at2"/>
<gene>
    <name evidence="1" type="ORF">ABB30_03745</name>
</gene>
<protein>
    <submittedName>
        <fullName evidence="1">Uncharacterized protein</fullName>
    </submittedName>
</protein>
<comment type="caution">
    <text evidence="1">The sequence shown here is derived from an EMBL/GenBank/DDBJ whole genome shotgun (WGS) entry which is preliminary data.</text>
</comment>
<organism evidence="1 2">
    <name type="scientific">Stenotrophomonas ginsengisoli</name>
    <dbReference type="NCBI Taxonomy" id="336566"/>
    <lineage>
        <taxon>Bacteria</taxon>
        <taxon>Pseudomonadati</taxon>
        <taxon>Pseudomonadota</taxon>
        <taxon>Gammaproteobacteria</taxon>
        <taxon>Lysobacterales</taxon>
        <taxon>Lysobacteraceae</taxon>
        <taxon>Stenotrophomonas</taxon>
    </lineage>
</organism>
<dbReference type="PATRIC" id="fig|336566.3.peg.80"/>
<dbReference type="AlphaFoldDB" id="A0A0R0DL64"/>
<keyword evidence="2" id="KW-1185">Reference proteome</keyword>
<sequence>MDRYVGRPFLKLLDCYVLSAMGQLDPQQDEILKGMEGKLAEIYGATGSWFEIVGSQMDFPDAVPAQIRAIWDSYLMKVHPLGGAVDPIEFAMTFVNTNFPYVLKR</sequence>
<accession>A0A0R0DL64</accession>